<dbReference type="GO" id="GO:0005576">
    <property type="term" value="C:extracellular region"/>
    <property type="evidence" value="ECO:0007669"/>
    <property type="project" value="InterPro"/>
</dbReference>
<name>A0A8K0J200_9HYPO</name>
<evidence type="ECO:0008006" key="5">
    <source>
        <dbReference type="Google" id="ProtNLM"/>
    </source>
</evidence>
<dbReference type="InterPro" id="IPR038903">
    <property type="entry name" value="Allergen_Asp_f_4"/>
</dbReference>
<dbReference type="Proteomes" id="UP000811619">
    <property type="component" value="Unassembled WGS sequence"/>
</dbReference>
<keyword evidence="4" id="KW-1185">Reference proteome</keyword>
<organism evidence="3 4">
    <name type="scientific">Claviceps africana</name>
    <dbReference type="NCBI Taxonomy" id="83212"/>
    <lineage>
        <taxon>Eukaryota</taxon>
        <taxon>Fungi</taxon>
        <taxon>Dikarya</taxon>
        <taxon>Ascomycota</taxon>
        <taxon>Pezizomycotina</taxon>
        <taxon>Sordariomycetes</taxon>
        <taxon>Hypocreomycetidae</taxon>
        <taxon>Hypocreales</taxon>
        <taxon>Clavicipitaceae</taxon>
        <taxon>Claviceps</taxon>
    </lineage>
</organism>
<feature type="compositionally biased region" description="Pro residues" evidence="1">
    <location>
        <begin position="81"/>
        <end position="91"/>
    </location>
</feature>
<dbReference type="Pfam" id="PF25312">
    <property type="entry name" value="Allergen_Asp_f_4"/>
    <property type="match status" value="1"/>
</dbReference>
<dbReference type="PANTHER" id="PTHR42039">
    <property type="entry name" value="PUTATIVE (AFU_ORTHOLOGUE AFUA_3G02940)-RELATED"/>
    <property type="match status" value="1"/>
</dbReference>
<comment type="caution">
    <text evidence="3">The sequence shown here is derived from an EMBL/GenBank/DDBJ whole genome shotgun (WGS) entry which is preliminary data.</text>
</comment>
<accession>A0A8K0J200</accession>
<dbReference type="EMBL" id="SRPY01001294">
    <property type="protein sequence ID" value="KAG5913562.1"/>
    <property type="molecule type" value="Genomic_DNA"/>
</dbReference>
<dbReference type="PANTHER" id="PTHR42039:SF1">
    <property type="entry name" value="PUTATIVE (AFU_ORTHOLOGUE AFUA_3G02940)-RELATED"/>
    <property type="match status" value="1"/>
</dbReference>
<evidence type="ECO:0000313" key="4">
    <source>
        <dbReference type="Proteomes" id="UP000811619"/>
    </source>
</evidence>
<evidence type="ECO:0000256" key="2">
    <source>
        <dbReference type="SAM" id="SignalP"/>
    </source>
</evidence>
<feature type="signal peptide" evidence="2">
    <location>
        <begin position="1"/>
        <end position="18"/>
    </location>
</feature>
<feature type="region of interest" description="Disordered" evidence="1">
    <location>
        <begin position="59"/>
        <end position="106"/>
    </location>
</feature>
<feature type="chain" id="PRO_5035422718" description="Allergen Asp f 4" evidence="2">
    <location>
        <begin position="19"/>
        <end position="312"/>
    </location>
</feature>
<keyword evidence="2" id="KW-0732">Signal</keyword>
<dbReference type="OrthoDB" id="118256at2759"/>
<gene>
    <name evidence="3" type="ORF">E4U42_001011</name>
</gene>
<evidence type="ECO:0000313" key="3">
    <source>
        <dbReference type="EMBL" id="KAG5913562.1"/>
    </source>
</evidence>
<dbReference type="AlphaFoldDB" id="A0A8K0J200"/>
<protein>
    <recommendedName>
        <fullName evidence="5">Allergen Asp f 4</fullName>
    </recommendedName>
</protein>
<reference evidence="3" key="1">
    <citation type="journal article" date="2020" name="bioRxiv">
        <title>Whole genome comparisons of ergot fungi reveals the divergence and evolution of species within the genus Claviceps are the result of varying mechanisms driving genome evolution and host range expansion.</title>
        <authorList>
            <person name="Wyka S.A."/>
            <person name="Mondo S.J."/>
            <person name="Liu M."/>
            <person name="Dettman J."/>
            <person name="Nalam V."/>
            <person name="Broders K.D."/>
        </authorList>
    </citation>
    <scope>NUCLEOTIDE SEQUENCE</scope>
    <source>
        <strain evidence="3">CCC 489</strain>
    </source>
</reference>
<sequence length="312" mass="31971">MKLSTTTLVLAAGLGVAARPSGHNHMQLHRSLEKRLDFVMNTKPEAQAAAAVNAKPEVQAAAAADDNTASSPAKNAVYQNPSPPSTSPAPSQPASGSSSGSGSGTGSGGLKKFCGGVSKRATLAQIAYKGNLGADSNYGCNVMIVDDPTGYDYSAVFENKSGKVQKCVAWLKIGPTGLINGFTKGNEVTHFDLPVGGKKSLVTEADTQGAVACSPDSIQYNKDGIASATWFEYDMANKENHGWSGADASCLVAADAGQPIQAMEVCVKGKLPCSTIYEGGAGNNAFVAGTKDANGYGYNIVPGPIQFLVSIG</sequence>
<evidence type="ECO:0000256" key="1">
    <source>
        <dbReference type="SAM" id="MobiDB-lite"/>
    </source>
</evidence>
<proteinExistence type="predicted"/>
<feature type="compositionally biased region" description="Polar residues" evidence="1">
    <location>
        <begin position="68"/>
        <end position="80"/>
    </location>
</feature>
<dbReference type="GO" id="GO:0019863">
    <property type="term" value="F:IgE binding"/>
    <property type="evidence" value="ECO:0007669"/>
    <property type="project" value="InterPro"/>
</dbReference>